<dbReference type="EMBL" id="DS027054">
    <property type="protein sequence ID" value="EAW10071.1"/>
    <property type="molecule type" value="Genomic_DNA"/>
</dbReference>
<keyword evidence="3" id="KW-1185">Reference proteome</keyword>
<feature type="compositionally biased region" description="Basic and acidic residues" evidence="1">
    <location>
        <begin position="273"/>
        <end position="301"/>
    </location>
</feature>
<accession>A1CGR6</accession>
<feature type="compositionally biased region" description="Polar residues" evidence="1">
    <location>
        <begin position="450"/>
        <end position="473"/>
    </location>
</feature>
<name>A1CGR6_ASPCL</name>
<evidence type="ECO:0000313" key="3">
    <source>
        <dbReference type="Proteomes" id="UP000006701"/>
    </source>
</evidence>
<feature type="region of interest" description="Disordered" evidence="1">
    <location>
        <begin position="442"/>
        <end position="488"/>
    </location>
</feature>
<gene>
    <name evidence="2" type="ORF">ACLA_045360</name>
</gene>
<sequence length="608" mass="66865">MGSRRFVTPPRPELGLCRDGSHRPFNSDAVPLSAYQNESFCASDSTFSWSFQHRPKRHSIAASDPASTAIGSDDTRIFTSGDEDEMDFLTDTAFGSIRTHITSGSDSGFRVPRIESMFSKSPAEGCANPEVNKYGETISRGSIAPRTLDSCLCSLQTNLSPLADARSVSQERASFDGGEDSRISFPSDLSEEEDACSMVAALPSDSISSVTLPRRLNLSLETPGHSFRHDIHAGMFAELSLNSDQTFLQDDSRVGTQEYRESYPKMNIFDWSEQSRNDREVTGSDERPRTVHGKHGPEMRGSRPPGRRAPNALHLRSQSVPVARDPIIANESRQSSGKFGTWGLGSKGVSEDWDSDFEFDDADGGSEALKPDRAESQQGMVVPAAILERQASLHGQFGQVQELTLLVEELKRLRHRASYLNIVQGPSNELWKEAEGIVNLATLDDDENNDSPPRSPSSLTFSFDDSEGESSNAADAAKRGSGDSWRASLPEKLHPSLTISSCSQDNDTSTKAKTVLDLIYQQRVSHDPTFRNSHLSRSKKLPFDTQSLRDLVIRAGAVTRSLKEVIRTAEGVMPTPEDKSVSSNPPFSRIFDQPADDDHLIYEARCIN</sequence>
<dbReference type="GO" id="GO:1902412">
    <property type="term" value="P:regulation of mitotic cytokinesis"/>
    <property type="evidence" value="ECO:0007669"/>
    <property type="project" value="InterPro"/>
</dbReference>
<dbReference type="AlphaFoldDB" id="A1CGR6"/>
<dbReference type="Pfam" id="PF20162">
    <property type="entry name" value="Etd1"/>
    <property type="match status" value="1"/>
</dbReference>
<reference evidence="2 3" key="1">
    <citation type="journal article" date="2008" name="PLoS Genet.">
        <title>Genomic islands in the pathogenic filamentous fungus Aspergillus fumigatus.</title>
        <authorList>
            <person name="Fedorova N.D."/>
            <person name="Khaldi N."/>
            <person name="Joardar V.S."/>
            <person name="Maiti R."/>
            <person name="Amedeo P."/>
            <person name="Anderson M.J."/>
            <person name="Crabtree J."/>
            <person name="Silva J.C."/>
            <person name="Badger J.H."/>
            <person name="Albarraq A."/>
            <person name="Angiuoli S."/>
            <person name="Bussey H."/>
            <person name="Bowyer P."/>
            <person name="Cotty P.J."/>
            <person name="Dyer P.S."/>
            <person name="Egan A."/>
            <person name="Galens K."/>
            <person name="Fraser-Liggett C.M."/>
            <person name="Haas B.J."/>
            <person name="Inman J.M."/>
            <person name="Kent R."/>
            <person name="Lemieux S."/>
            <person name="Malavazi I."/>
            <person name="Orvis J."/>
            <person name="Roemer T."/>
            <person name="Ronning C.M."/>
            <person name="Sundaram J.P."/>
            <person name="Sutton G."/>
            <person name="Turner G."/>
            <person name="Venter J.C."/>
            <person name="White O.R."/>
            <person name="Whitty B.R."/>
            <person name="Youngman P."/>
            <person name="Wolfe K.H."/>
            <person name="Goldman G.H."/>
            <person name="Wortman J.R."/>
            <person name="Jiang B."/>
            <person name="Denning D.W."/>
            <person name="Nierman W.C."/>
        </authorList>
    </citation>
    <scope>NUCLEOTIDE SEQUENCE [LARGE SCALE GENOMIC DNA]</scope>
    <source>
        <strain evidence="3">ATCC 1007 / CBS 513.65 / DSM 816 / NCTC 3887 / NRRL 1</strain>
    </source>
</reference>
<dbReference type="GO" id="GO:0005096">
    <property type="term" value="F:GTPase activator activity"/>
    <property type="evidence" value="ECO:0007669"/>
    <property type="project" value="InterPro"/>
</dbReference>
<dbReference type="OrthoDB" id="5346713at2759"/>
<dbReference type="VEuPathDB" id="FungiDB:ACLA_045360"/>
<organism evidence="2 3">
    <name type="scientific">Aspergillus clavatus (strain ATCC 1007 / CBS 513.65 / DSM 816 / NCTC 3887 / NRRL 1 / QM 1276 / 107)</name>
    <dbReference type="NCBI Taxonomy" id="344612"/>
    <lineage>
        <taxon>Eukaryota</taxon>
        <taxon>Fungi</taxon>
        <taxon>Dikarya</taxon>
        <taxon>Ascomycota</taxon>
        <taxon>Pezizomycotina</taxon>
        <taxon>Eurotiomycetes</taxon>
        <taxon>Eurotiomycetidae</taxon>
        <taxon>Eurotiales</taxon>
        <taxon>Aspergillaceae</taxon>
        <taxon>Aspergillus</taxon>
        <taxon>Aspergillus subgen. Fumigati</taxon>
    </lineage>
</organism>
<dbReference type="OMA" id="GNHYAER"/>
<protein>
    <submittedName>
        <fullName evidence="2">Uncharacterized protein</fullName>
    </submittedName>
</protein>
<evidence type="ECO:0000256" key="1">
    <source>
        <dbReference type="SAM" id="MobiDB-lite"/>
    </source>
</evidence>
<dbReference type="KEGG" id="act:ACLA_045360"/>
<evidence type="ECO:0000313" key="2">
    <source>
        <dbReference type="EMBL" id="EAW10071.1"/>
    </source>
</evidence>
<dbReference type="InterPro" id="IPR045342">
    <property type="entry name" value="Etd1"/>
</dbReference>
<proteinExistence type="predicted"/>
<dbReference type="GeneID" id="4703890"/>
<dbReference type="eggNOG" id="ENOG502S8CY">
    <property type="taxonomic scope" value="Eukaryota"/>
</dbReference>
<dbReference type="RefSeq" id="XP_001271497.1">
    <property type="nucleotide sequence ID" value="XM_001271496.1"/>
</dbReference>
<dbReference type="Proteomes" id="UP000006701">
    <property type="component" value="Unassembled WGS sequence"/>
</dbReference>
<dbReference type="HOGENOM" id="CLU_004543_3_0_1"/>
<feature type="region of interest" description="Disordered" evidence="1">
    <location>
        <begin position="272"/>
        <end position="311"/>
    </location>
</feature>